<feature type="modified residue" description="4-aspartylphosphate" evidence="7">
    <location>
        <position position="454"/>
    </location>
</feature>
<dbReference type="SMART" id="SM00388">
    <property type="entry name" value="HisKA"/>
    <property type="match status" value="1"/>
</dbReference>
<dbReference type="CDD" id="cd00156">
    <property type="entry name" value="REC"/>
    <property type="match status" value="1"/>
</dbReference>
<dbReference type="SMART" id="SM00448">
    <property type="entry name" value="REC"/>
    <property type="match status" value="3"/>
</dbReference>
<name>A0AAW7X6P9_9GAMM</name>
<evidence type="ECO:0000313" key="10">
    <source>
        <dbReference type="EMBL" id="MDO6423336.1"/>
    </source>
</evidence>
<evidence type="ECO:0000256" key="6">
    <source>
        <dbReference type="ARBA" id="ARBA00023012"/>
    </source>
</evidence>
<evidence type="ECO:0000256" key="4">
    <source>
        <dbReference type="ARBA" id="ARBA00022679"/>
    </source>
</evidence>
<keyword evidence="6" id="KW-0902">Two-component regulatory system</keyword>
<keyword evidence="4" id="KW-0808">Transferase</keyword>
<evidence type="ECO:0000256" key="5">
    <source>
        <dbReference type="ARBA" id="ARBA00022777"/>
    </source>
</evidence>
<feature type="domain" description="Response regulatory" evidence="9">
    <location>
        <begin position="5"/>
        <end position="122"/>
    </location>
</feature>
<dbReference type="Proteomes" id="UP001169760">
    <property type="component" value="Unassembled WGS sequence"/>
</dbReference>
<feature type="domain" description="Histidine kinase" evidence="8">
    <location>
        <begin position="151"/>
        <end position="371"/>
    </location>
</feature>
<feature type="domain" description="Response regulatory" evidence="9">
    <location>
        <begin position="400"/>
        <end position="519"/>
    </location>
</feature>
<dbReference type="InterPro" id="IPR004358">
    <property type="entry name" value="Sig_transdc_His_kin-like_C"/>
</dbReference>
<dbReference type="SUPFAM" id="SSF47384">
    <property type="entry name" value="Homodimeric domain of signal transducing histidine kinase"/>
    <property type="match status" value="1"/>
</dbReference>
<dbReference type="InterPro" id="IPR036097">
    <property type="entry name" value="HisK_dim/P_sf"/>
</dbReference>
<comment type="caution">
    <text evidence="10">The sequence shown here is derived from an EMBL/GenBank/DDBJ whole genome shotgun (WGS) entry which is preliminary data.</text>
</comment>
<dbReference type="GeneID" id="98611968"/>
<gene>
    <name evidence="10" type="ORF">Q4521_12715</name>
</gene>
<dbReference type="PANTHER" id="PTHR45339:SF1">
    <property type="entry name" value="HYBRID SIGNAL TRANSDUCTION HISTIDINE KINASE J"/>
    <property type="match status" value="1"/>
</dbReference>
<dbReference type="SUPFAM" id="SSF52172">
    <property type="entry name" value="CheY-like"/>
    <property type="match status" value="3"/>
</dbReference>
<dbReference type="AlphaFoldDB" id="A0AAW7X6P9"/>
<dbReference type="Gene3D" id="3.30.565.10">
    <property type="entry name" value="Histidine kinase-like ATPase, C-terminal domain"/>
    <property type="match status" value="1"/>
</dbReference>
<proteinExistence type="predicted"/>
<dbReference type="SUPFAM" id="SSF55874">
    <property type="entry name" value="ATPase domain of HSP90 chaperone/DNA topoisomerase II/histidine kinase"/>
    <property type="match status" value="1"/>
</dbReference>
<evidence type="ECO:0000256" key="7">
    <source>
        <dbReference type="PROSITE-ProRule" id="PRU00169"/>
    </source>
</evidence>
<dbReference type="InterPro" id="IPR003594">
    <property type="entry name" value="HATPase_dom"/>
</dbReference>
<evidence type="ECO:0000256" key="3">
    <source>
        <dbReference type="ARBA" id="ARBA00022553"/>
    </source>
</evidence>
<dbReference type="Pfam" id="PF00512">
    <property type="entry name" value="HisKA"/>
    <property type="match status" value="1"/>
</dbReference>
<dbReference type="InterPro" id="IPR003661">
    <property type="entry name" value="HisK_dim/P_dom"/>
</dbReference>
<dbReference type="PROSITE" id="PS50110">
    <property type="entry name" value="RESPONSE_REGULATORY"/>
    <property type="match status" value="3"/>
</dbReference>
<dbReference type="CDD" id="cd00082">
    <property type="entry name" value="HisKA"/>
    <property type="match status" value="1"/>
</dbReference>
<dbReference type="CDD" id="cd17546">
    <property type="entry name" value="REC_hyHK_CKI1_RcsC-like"/>
    <property type="match status" value="1"/>
</dbReference>
<evidence type="ECO:0000259" key="8">
    <source>
        <dbReference type="PROSITE" id="PS50109"/>
    </source>
</evidence>
<evidence type="ECO:0000259" key="9">
    <source>
        <dbReference type="PROSITE" id="PS50110"/>
    </source>
</evidence>
<dbReference type="InterPro" id="IPR001789">
    <property type="entry name" value="Sig_transdc_resp-reg_receiver"/>
</dbReference>
<dbReference type="FunFam" id="1.10.287.130:FF:000001">
    <property type="entry name" value="Two-component sensor histidine kinase"/>
    <property type="match status" value="1"/>
</dbReference>
<evidence type="ECO:0000256" key="1">
    <source>
        <dbReference type="ARBA" id="ARBA00000085"/>
    </source>
</evidence>
<dbReference type="PRINTS" id="PR00344">
    <property type="entry name" value="BCTRLSENSOR"/>
</dbReference>
<reference evidence="10" key="1">
    <citation type="submission" date="2023-07" db="EMBL/GenBank/DDBJ databases">
        <title>Genome content predicts the carbon catabolic preferences of heterotrophic bacteria.</title>
        <authorList>
            <person name="Gralka M."/>
        </authorList>
    </citation>
    <scope>NUCLEOTIDE SEQUENCE</scope>
    <source>
        <strain evidence="10">I3M17_2</strain>
    </source>
</reference>
<keyword evidence="5" id="KW-0418">Kinase</keyword>
<dbReference type="RefSeq" id="WP_011466752.1">
    <property type="nucleotide sequence ID" value="NZ_JAUOPB010000009.1"/>
</dbReference>
<evidence type="ECO:0000313" key="11">
    <source>
        <dbReference type="Proteomes" id="UP001169760"/>
    </source>
</evidence>
<dbReference type="Pfam" id="PF02518">
    <property type="entry name" value="HATPase_c"/>
    <property type="match status" value="1"/>
</dbReference>
<dbReference type="PANTHER" id="PTHR45339">
    <property type="entry name" value="HYBRID SIGNAL TRANSDUCTION HISTIDINE KINASE J"/>
    <property type="match status" value="1"/>
</dbReference>
<dbReference type="Gene3D" id="1.10.287.130">
    <property type="match status" value="1"/>
</dbReference>
<feature type="modified residue" description="4-aspartylphosphate" evidence="7">
    <location>
        <position position="598"/>
    </location>
</feature>
<keyword evidence="3 7" id="KW-0597">Phosphoprotein</keyword>
<evidence type="ECO:0000256" key="2">
    <source>
        <dbReference type="ARBA" id="ARBA00012438"/>
    </source>
</evidence>
<dbReference type="SMART" id="SM00387">
    <property type="entry name" value="HATPase_c"/>
    <property type="match status" value="1"/>
</dbReference>
<accession>A0AAW7X6P9</accession>
<comment type="catalytic activity">
    <reaction evidence="1">
        <text>ATP + protein L-histidine = ADP + protein N-phospho-L-histidine.</text>
        <dbReference type="EC" id="2.7.13.3"/>
    </reaction>
</comment>
<dbReference type="EMBL" id="JAUOPB010000009">
    <property type="protein sequence ID" value="MDO6423336.1"/>
    <property type="molecule type" value="Genomic_DNA"/>
</dbReference>
<dbReference type="PROSITE" id="PS50109">
    <property type="entry name" value="HIS_KIN"/>
    <property type="match status" value="1"/>
</dbReference>
<dbReference type="Gene3D" id="3.40.50.2300">
    <property type="match status" value="3"/>
</dbReference>
<sequence length="666" mass="72153">MATTRILLVEDDEDDYVIARDVLEEISFLDIELIRAANVSAAYDYLKQNNFDLCLLDYQLGAFNGIEVLKHARASGFSAPIIMLTGQADSKLDEQALDAGAADYLNKSEIGTGRFIRSIRYALARRDVERERVERLKAEAENESKNRFLAHLSHELRTPLTSILGYTELLLNSDKGAQAAVELDVIYRNGKHLLNLLNDVLDLSKIAADRLEINTSKVDVGSLIVDVYTLLRVNAIDKGLNITLASTTPIPTIITSDSTRLRQIIINVVSNAIKFTDEGEINIALSMDDHAGKEKLCVVVKDTGIGIPADKLEEIFSPFSQVADVISKSVGGSGLGLAISSTLAKMLGGEIVVESKIGEGSRFSIYIDVGDVSNVEREWLRFDKQASTAPKKLEYSLEGKVLVVDDLRDIRSLVGHIISQVGVKAEYAANGARAIAVIESAQQAGKPFDLVLMDIHMPEMDGKQAVTLLRNKGYSLPIVALTAASMRGSYEQLEICGFNGMLSKPVDIDKLFQVLNSYLIRKENAKPPHVSLVAESPAAMPSKSSTELSILLVEDDPDAANAVAELMGHLGAQVSVVNSVKHGCEQLQAKKWDAVLVDKNLTDGSGFSVITKIGEQGVSTYVAVVSGDEISLAAHPELSINEVLLKPLQLSALKQLVANIRGYAGA</sequence>
<dbReference type="GO" id="GO:0000155">
    <property type="term" value="F:phosphorelay sensor kinase activity"/>
    <property type="evidence" value="ECO:0007669"/>
    <property type="project" value="InterPro"/>
</dbReference>
<feature type="modified residue" description="4-aspartylphosphate" evidence="7">
    <location>
        <position position="57"/>
    </location>
</feature>
<dbReference type="InterPro" id="IPR011006">
    <property type="entry name" value="CheY-like_superfamily"/>
</dbReference>
<dbReference type="EC" id="2.7.13.3" evidence="2"/>
<feature type="domain" description="Response regulatory" evidence="9">
    <location>
        <begin position="549"/>
        <end position="661"/>
    </location>
</feature>
<protein>
    <recommendedName>
        <fullName evidence="2">histidine kinase</fullName>
        <ecNumber evidence="2">2.7.13.3</ecNumber>
    </recommendedName>
</protein>
<dbReference type="InterPro" id="IPR036890">
    <property type="entry name" value="HATPase_C_sf"/>
</dbReference>
<dbReference type="InterPro" id="IPR005467">
    <property type="entry name" value="His_kinase_dom"/>
</dbReference>
<organism evidence="10 11">
    <name type="scientific">Saccharophagus degradans</name>
    <dbReference type="NCBI Taxonomy" id="86304"/>
    <lineage>
        <taxon>Bacteria</taxon>
        <taxon>Pseudomonadati</taxon>
        <taxon>Pseudomonadota</taxon>
        <taxon>Gammaproteobacteria</taxon>
        <taxon>Cellvibrionales</taxon>
        <taxon>Cellvibrionaceae</taxon>
        <taxon>Saccharophagus</taxon>
    </lineage>
</organism>
<dbReference type="Pfam" id="PF00072">
    <property type="entry name" value="Response_reg"/>
    <property type="match status" value="3"/>
</dbReference>
<dbReference type="CDD" id="cd16922">
    <property type="entry name" value="HATPase_EvgS-ArcB-TorS-like"/>
    <property type="match status" value="1"/>
</dbReference>
<dbReference type="FunFam" id="3.30.565.10:FF:000010">
    <property type="entry name" value="Sensor histidine kinase RcsC"/>
    <property type="match status" value="1"/>
</dbReference>